<reference evidence="1 2" key="1">
    <citation type="journal article" date="2016" name="Nat. Commun.">
        <title>Thousands of microbial genomes shed light on interconnected biogeochemical processes in an aquifer system.</title>
        <authorList>
            <person name="Anantharaman K."/>
            <person name="Brown C.T."/>
            <person name="Hug L.A."/>
            <person name="Sharon I."/>
            <person name="Castelle C.J."/>
            <person name="Probst A.J."/>
            <person name="Thomas B.C."/>
            <person name="Singh A."/>
            <person name="Wilkins M.J."/>
            <person name="Karaoz U."/>
            <person name="Brodie E.L."/>
            <person name="Williams K.H."/>
            <person name="Hubbard S.S."/>
            <person name="Banfield J.F."/>
        </authorList>
    </citation>
    <scope>NUCLEOTIDE SEQUENCE [LARGE SCALE GENOMIC DNA]</scope>
</reference>
<evidence type="ECO:0000313" key="1">
    <source>
        <dbReference type="EMBL" id="OHA06515.1"/>
    </source>
</evidence>
<gene>
    <name evidence="1" type="ORF">A2934_05230</name>
</gene>
<comment type="caution">
    <text evidence="1">The sequence shown here is derived from an EMBL/GenBank/DDBJ whole genome shotgun (WGS) entry which is preliminary data.</text>
</comment>
<accession>A0A1G2L4C9</accession>
<name>A0A1G2L4C9_9BACT</name>
<dbReference type="AlphaFoldDB" id="A0A1G2L4C9"/>
<dbReference type="EMBL" id="MHQO01000028">
    <property type="protein sequence ID" value="OHA06515.1"/>
    <property type="molecule type" value="Genomic_DNA"/>
</dbReference>
<protein>
    <submittedName>
        <fullName evidence="1">Uncharacterized protein</fullName>
    </submittedName>
</protein>
<dbReference type="Proteomes" id="UP000177982">
    <property type="component" value="Unassembled WGS sequence"/>
</dbReference>
<organism evidence="1 2">
    <name type="scientific">Candidatus Sungbacteria bacterium RIFCSPLOWO2_01_FULL_47_10</name>
    <dbReference type="NCBI Taxonomy" id="1802276"/>
    <lineage>
        <taxon>Bacteria</taxon>
        <taxon>Candidatus Sungiibacteriota</taxon>
    </lineage>
</organism>
<evidence type="ECO:0000313" key="2">
    <source>
        <dbReference type="Proteomes" id="UP000177982"/>
    </source>
</evidence>
<proteinExistence type="predicted"/>
<sequence length="88" mass="10293">MAQRIGTRTKISRGMIVRYIEPTIKRRVVGKVIRIKTYGRRQLVYLSLEPGLEALGRRDDFKKLKAEIITLDELITFTNDAIYRGKKR</sequence>